<proteinExistence type="predicted"/>
<evidence type="ECO:0000313" key="2">
    <source>
        <dbReference type="Proteomes" id="UP000672027"/>
    </source>
</evidence>
<organism evidence="1 2">
    <name type="scientific">Candidatus Thiothrix anitrata</name>
    <dbReference type="NCBI Taxonomy" id="2823902"/>
    <lineage>
        <taxon>Bacteria</taxon>
        <taxon>Pseudomonadati</taxon>
        <taxon>Pseudomonadota</taxon>
        <taxon>Gammaproteobacteria</taxon>
        <taxon>Thiotrichales</taxon>
        <taxon>Thiotrichaceae</taxon>
        <taxon>Thiothrix</taxon>
    </lineage>
</organism>
<evidence type="ECO:0000313" key="1">
    <source>
        <dbReference type="EMBL" id="QTR51151.1"/>
    </source>
</evidence>
<gene>
    <name evidence="1" type="ORF">J8380_06255</name>
</gene>
<name>A0ABX7X698_9GAMM</name>
<keyword evidence="2" id="KW-1185">Reference proteome</keyword>
<dbReference type="RefSeq" id="WP_210229309.1">
    <property type="nucleotide sequence ID" value="NZ_CP072800.1"/>
</dbReference>
<reference evidence="1 2" key="1">
    <citation type="submission" date="2021-04" db="EMBL/GenBank/DDBJ databases">
        <title>Genomics, taxonomy and metabolism of representatives of sulfur bacteria of the genus Thiothrix: Thiothrix fructosivorans QT, Thiothrix unzii A1T and three new species, Thiothrix subterranea sp. nov., Thiothrix litoralis sp. nov. and 'Candidatus Thiothrix anitrata' sp. nov.</title>
        <authorList>
            <person name="Ravin N.V."/>
            <person name="Smolyakov D."/>
            <person name="Rudenko T.S."/>
            <person name="Mardanov A.V."/>
            <person name="Beletsky A.V."/>
            <person name="Markov N.D."/>
            <person name="Fomenkov A.I."/>
            <person name="Roberts R.J."/>
            <person name="Karnachuk O.V."/>
            <person name="Novikov A."/>
            <person name="Grabovich M.Y."/>
        </authorList>
    </citation>
    <scope>NUCLEOTIDE SEQUENCE [LARGE SCALE GENOMIC DNA]</scope>
    <source>
        <strain evidence="1 2">A52</strain>
    </source>
</reference>
<sequence length="73" mass="7879">MADPVTSAVAGRTDGFDYASALETIRADAQKSLEFERGMAEINQSTKAEESAIQYQVARDNAIAQLIQTISRG</sequence>
<dbReference type="Proteomes" id="UP000672027">
    <property type="component" value="Chromosome"/>
</dbReference>
<evidence type="ECO:0008006" key="3">
    <source>
        <dbReference type="Google" id="ProtNLM"/>
    </source>
</evidence>
<dbReference type="EMBL" id="CP072800">
    <property type="protein sequence ID" value="QTR51151.1"/>
    <property type="molecule type" value="Genomic_DNA"/>
</dbReference>
<accession>A0ABX7X698</accession>
<protein>
    <recommendedName>
        <fullName evidence="3">DUF4398 domain-containing protein</fullName>
    </recommendedName>
</protein>